<sequence length="155" mass="16858">MLLGLGPYSNQQTGYPVQLFDQINQITIRAWKSIPNEGEVSGNLTKIVQGPMEPFSDFVARVLEAAGRVATREGLWRGPDPVLTWARGSVCVFPQDQQDPVWVPECLVRKVQHEECPECQHGDPSAPLLNEPAGGGGRTEVGHPLSVSKTDTGDV</sequence>
<evidence type="ECO:0000259" key="11">
    <source>
        <dbReference type="PROSITE" id="PS51027"/>
    </source>
</evidence>
<dbReference type="InterPro" id="IPR036862">
    <property type="entry name" value="Integrase_C_dom_sf_retrovir"/>
</dbReference>
<reference evidence="13" key="1">
    <citation type="journal article" date="2011" name="Nat. Biotechnol.">
        <title>The genomic sequence of the Chinese hamster ovary (CHO)-K1 cell line.</title>
        <authorList>
            <person name="Xu X."/>
            <person name="Nagarajan H."/>
            <person name="Lewis N.E."/>
            <person name="Pan S."/>
            <person name="Cai Z."/>
            <person name="Liu X."/>
            <person name="Chen W."/>
            <person name="Xie M."/>
            <person name="Wang W."/>
            <person name="Hammond S."/>
            <person name="Andersen M.R."/>
            <person name="Neff N."/>
            <person name="Passarelli B."/>
            <person name="Koh W."/>
            <person name="Fan H.C."/>
            <person name="Wang J."/>
            <person name="Gui Y."/>
            <person name="Lee K.H."/>
            <person name="Betenbaugh M.J."/>
            <person name="Quake S.R."/>
            <person name="Famili I."/>
            <person name="Palsson B.O."/>
            <person name="Wang J."/>
        </authorList>
    </citation>
    <scope>NUCLEOTIDE SEQUENCE [LARGE SCALE GENOMIC DNA]</scope>
    <source>
        <strain evidence="13">CHO K1 cell line</strain>
    </source>
</reference>
<evidence type="ECO:0000256" key="6">
    <source>
        <dbReference type="ARBA" id="ARBA00022801"/>
    </source>
</evidence>
<evidence type="ECO:0000256" key="4">
    <source>
        <dbReference type="ARBA" id="ARBA00022723"/>
    </source>
</evidence>
<keyword evidence="8" id="KW-0238">DNA-binding</keyword>
<dbReference type="Gene3D" id="1.10.1200.30">
    <property type="match status" value="1"/>
</dbReference>
<evidence type="ECO:0000313" key="13">
    <source>
        <dbReference type="Proteomes" id="UP000001075"/>
    </source>
</evidence>
<dbReference type="PANTHER" id="PTHR40389">
    <property type="entry name" value="ENDOGENOUS RETROVIRUS GROUP K MEMBER 24 GAG POLYPROTEIN-RELATED"/>
    <property type="match status" value="1"/>
</dbReference>
<keyword evidence="6" id="KW-0378">Hydrolase</keyword>
<accession>G3HPN3</accession>
<proteinExistence type="predicted"/>
<gene>
    <name evidence="12" type="ORF">I79_012748</name>
</gene>
<dbReference type="EMBL" id="JH000581">
    <property type="protein sequence ID" value="EGW09651.1"/>
    <property type="molecule type" value="Genomic_DNA"/>
</dbReference>
<dbReference type="GO" id="GO:0016032">
    <property type="term" value="P:viral process"/>
    <property type="evidence" value="ECO:0007669"/>
    <property type="project" value="InterPro"/>
</dbReference>
<dbReference type="InterPro" id="IPR008916">
    <property type="entry name" value="Retrov_capsid_C"/>
</dbReference>
<dbReference type="PANTHER" id="PTHR40389:SF3">
    <property type="entry name" value="IGE-BINDING PROTEIN"/>
    <property type="match status" value="1"/>
</dbReference>
<evidence type="ECO:0000256" key="3">
    <source>
        <dbReference type="ARBA" id="ARBA00022722"/>
    </source>
</evidence>
<evidence type="ECO:0000313" key="12">
    <source>
        <dbReference type="EMBL" id="EGW09651.1"/>
    </source>
</evidence>
<evidence type="ECO:0000256" key="2">
    <source>
        <dbReference type="ARBA" id="ARBA00022695"/>
    </source>
</evidence>
<dbReference type="InParanoid" id="G3HPN3"/>
<dbReference type="InterPro" id="IPR001037">
    <property type="entry name" value="Integrase_C_retrovir"/>
</dbReference>
<dbReference type="Proteomes" id="UP000001075">
    <property type="component" value="Unassembled WGS sequence"/>
</dbReference>
<organism evidence="12 13">
    <name type="scientific">Cricetulus griseus</name>
    <name type="common">Chinese hamster</name>
    <name type="synonym">Cricetulus barabensis griseus</name>
    <dbReference type="NCBI Taxonomy" id="10029"/>
    <lineage>
        <taxon>Eukaryota</taxon>
        <taxon>Metazoa</taxon>
        <taxon>Chordata</taxon>
        <taxon>Craniata</taxon>
        <taxon>Vertebrata</taxon>
        <taxon>Euteleostomi</taxon>
        <taxon>Mammalia</taxon>
        <taxon>Eutheria</taxon>
        <taxon>Euarchontoglires</taxon>
        <taxon>Glires</taxon>
        <taxon>Rodentia</taxon>
        <taxon>Myomorpha</taxon>
        <taxon>Muroidea</taxon>
        <taxon>Cricetidae</taxon>
        <taxon>Cricetinae</taxon>
        <taxon>Cricetulus</taxon>
    </lineage>
</organism>
<evidence type="ECO:0000256" key="8">
    <source>
        <dbReference type="ARBA" id="ARBA00023125"/>
    </source>
</evidence>
<evidence type="ECO:0000256" key="5">
    <source>
        <dbReference type="ARBA" id="ARBA00022759"/>
    </source>
</evidence>
<dbReference type="GO" id="GO:0016779">
    <property type="term" value="F:nucleotidyltransferase activity"/>
    <property type="evidence" value="ECO:0007669"/>
    <property type="project" value="UniProtKB-KW"/>
</dbReference>
<evidence type="ECO:0000256" key="7">
    <source>
        <dbReference type="ARBA" id="ARBA00022908"/>
    </source>
</evidence>
<dbReference type="SUPFAM" id="SSF50122">
    <property type="entry name" value="DNA-binding domain of retroviral integrase"/>
    <property type="match status" value="1"/>
</dbReference>
<dbReference type="AlphaFoldDB" id="G3HPN3"/>
<evidence type="ECO:0000256" key="1">
    <source>
        <dbReference type="ARBA" id="ARBA00022679"/>
    </source>
</evidence>
<dbReference type="GO" id="GO:0004519">
    <property type="term" value="F:endonuclease activity"/>
    <property type="evidence" value="ECO:0007669"/>
    <property type="project" value="UniProtKB-KW"/>
</dbReference>
<name>G3HPN3_CRIGR</name>
<keyword evidence="7" id="KW-0229">DNA integration</keyword>
<dbReference type="PROSITE" id="PS51027">
    <property type="entry name" value="INTEGRASE_DBD"/>
    <property type="match status" value="1"/>
</dbReference>
<dbReference type="InterPro" id="IPR008919">
    <property type="entry name" value="Retrov_capsid_N"/>
</dbReference>
<dbReference type="Gene3D" id="2.30.30.10">
    <property type="entry name" value="Integrase, C-terminal domain superfamily, retroviral"/>
    <property type="match status" value="1"/>
</dbReference>
<keyword evidence="3" id="KW-0540">Nuclease</keyword>
<dbReference type="GO" id="GO:0015074">
    <property type="term" value="P:DNA integration"/>
    <property type="evidence" value="ECO:0007669"/>
    <property type="project" value="UniProtKB-KW"/>
</dbReference>
<dbReference type="Gene3D" id="1.10.375.10">
    <property type="entry name" value="Human Immunodeficiency Virus Type 1 Capsid Protein"/>
    <property type="match status" value="1"/>
</dbReference>
<dbReference type="Pfam" id="PF00607">
    <property type="entry name" value="Gag_p24"/>
    <property type="match status" value="1"/>
</dbReference>
<feature type="domain" description="Integrase-type" evidence="11">
    <location>
        <begin position="63"/>
        <end position="113"/>
    </location>
</feature>
<feature type="region of interest" description="Disordered" evidence="10">
    <location>
        <begin position="117"/>
        <end position="155"/>
    </location>
</feature>
<evidence type="ECO:0000256" key="10">
    <source>
        <dbReference type="SAM" id="MobiDB-lite"/>
    </source>
</evidence>
<dbReference type="GO" id="GO:0016787">
    <property type="term" value="F:hydrolase activity"/>
    <property type="evidence" value="ECO:0007669"/>
    <property type="project" value="UniProtKB-KW"/>
</dbReference>
<dbReference type="GO" id="GO:0046872">
    <property type="term" value="F:metal ion binding"/>
    <property type="evidence" value="ECO:0007669"/>
    <property type="project" value="UniProtKB-KW"/>
</dbReference>
<feature type="DNA-binding region" description="Integrase-type" evidence="9">
    <location>
        <begin position="63"/>
        <end position="113"/>
    </location>
</feature>
<keyword evidence="5" id="KW-0255">Endonuclease</keyword>
<dbReference type="InterPro" id="IPR050195">
    <property type="entry name" value="Primate_lentivir_Gag_pol-like"/>
</dbReference>
<keyword evidence="4" id="KW-0479">Metal-binding</keyword>
<keyword evidence="2" id="KW-0548">Nucleotidyltransferase</keyword>
<evidence type="ECO:0000256" key="9">
    <source>
        <dbReference type="PROSITE-ProRule" id="PRU00506"/>
    </source>
</evidence>
<dbReference type="Pfam" id="PF00552">
    <property type="entry name" value="IN_DBD_C"/>
    <property type="match status" value="1"/>
</dbReference>
<dbReference type="SUPFAM" id="SSF47353">
    <property type="entry name" value="Retrovirus capsid dimerization domain-like"/>
    <property type="match status" value="1"/>
</dbReference>
<dbReference type="GO" id="GO:0003677">
    <property type="term" value="F:DNA binding"/>
    <property type="evidence" value="ECO:0007669"/>
    <property type="project" value="UniProtKB-KW"/>
</dbReference>
<protein>
    <submittedName>
        <fullName evidence="12">Retrovirus-related Gag polyprotein</fullName>
    </submittedName>
</protein>
<keyword evidence="1" id="KW-0808">Transferase</keyword>